<feature type="region of interest" description="Disordered" evidence="1">
    <location>
        <begin position="158"/>
        <end position="187"/>
    </location>
</feature>
<evidence type="ECO:0000256" key="1">
    <source>
        <dbReference type="SAM" id="MobiDB-lite"/>
    </source>
</evidence>
<keyword evidence="3" id="KW-1185">Reference proteome</keyword>
<dbReference type="EMBL" id="CP000319">
    <property type="protein sequence ID" value="ABE62829.1"/>
    <property type="molecule type" value="Genomic_DNA"/>
</dbReference>
<reference evidence="2 3" key="1">
    <citation type="submission" date="2006-03" db="EMBL/GenBank/DDBJ databases">
        <title>Complete sequence of chromosome of Nitrobacter hamburgensis X14.</title>
        <authorList>
            <consortium name="US DOE Joint Genome Institute"/>
            <person name="Copeland A."/>
            <person name="Lucas S."/>
            <person name="Lapidus A."/>
            <person name="Barry K."/>
            <person name="Detter J.C."/>
            <person name="Glavina del Rio T."/>
            <person name="Hammon N."/>
            <person name="Israni S."/>
            <person name="Dalin E."/>
            <person name="Tice H."/>
            <person name="Pitluck S."/>
            <person name="Chain P."/>
            <person name="Malfatti S."/>
            <person name="Shin M."/>
            <person name="Vergez L."/>
            <person name="Schmutz J."/>
            <person name="Larimer F."/>
            <person name="Land M."/>
            <person name="Hauser L."/>
            <person name="Kyrpides N."/>
            <person name="Ivanova N."/>
            <person name="Ward B."/>
            <person name="Arp D."/>
            <person name="Klotz M."/>
            <person name="Stein L."/>
            <person name="O'Mullan G."/>
            <person name="Starkenburg S."/>
            <person name="Sayavedra L."/>
            <person name="Poret-Peterson A.T."/>
            <person name="Gentry M.E."/>
            <person name="Bruce D."/>
            <person name="Richardson P."/>
        </authorList>
    </citation>
    <scope>NUCLEOTIDE SEQUENCE [LARGE SCALE GENOMIC DNA]</scope>
    <source>
        <strain evidence="3">DSM 10229 / NCIMB 13809 / X14</strain>
    </source>
</reference>
<dbReference type="Gene3D" id="3.40.50.300">
    <property type="entry name" value="P-loop containing nucleotide triphosphate hydrolases"/>
    <property type="match status" value="1"/>
</dbReference>
<dbReference type="Pfam" id="PF13481">
    <property type="entry name" value="AAA_25"/>
    <property type="match status" value="1"/>
</dbReference>
<protein>
    <submittedName>
        <fullName evidence="2">RecA-family ATPase-like protein</fullName>
    </submittedName>
</protein>
<dbReference type="HOGENOM" id="CLU_439945_0_0_5"/>
<feature type="compositionally biased region" description="Polar residues" evidence="1">
    <location>
        <begin position="174"/>
        <end position="184"/>
    </location>
</feature>
<organism evidence="2 3">
    <name type="scientific">Nitrobacter hamburgensis (strain DSM 10229 / NCIMB 13809 / X14)</name>
    <dbReference type="NCBI Taxonomy" id="323097"/>
    <lineage>
        <taxon>Bacteria</taxon>
        <taxon>Pseudomonadati</taxon>
        <taxon>Pseudomonadota</taxon>
        <taxon>Alphaproteobacteria</taxon>
        <taxon>Hyphomicrobiales</taxon>
        <taxon>Nitrobacteraceae</taxon>
        <taxon>Nitrobacter</taxon>
    </lineage>
</organism>
<dbReference type="STRING" id="323097.Nham_2031"/>
<evidence type="ECO:0000313" key="2">
    <source>
        <dbReference type="EMBL" id="ABE62829.1"/>
    </source>
</evidence>
<gene>
    <name evidence="2" type="ordered locus">Nham_2031</name>
</gene>
<dbReference type="SUPFAM" id="SSF52540">
    <property type="entry name" value="P-loop containing nucleoside triphosphate hydrolases"/>
    <property type="match status" value="1"/>
</dbReference>
<dbReference type="eggNOG" id="COG3598">
    <property type="taxonomic scope" value="Bacteria"/>
</dbReference>
<sequence length="621" mass="67773">MTAASAPMRETPRSIVLRSRKFRSPLPEAHALNALQAKSFDPADLTRSDKVDQMGAILDGDIYVPLDPDLDIASLTMETIGETLRRESEVSDISHGAILTGDWHCKDRRVRNHHNFFVSWLADDDTTVRHKQLQGDPADAVFILEDLQRAAGGGEVRYRPEPKAVNEPVAANDNEPSAPSTLASTKPKLTADEEREYLENFQREQLMPGERGELVYDDAAWRALSSGPFWHIADAVIEGHQGDVFMGVLDGAPKFAPAQGGVGPITPLAPFPLVDPSEWHGTIAQVRQWFLTGLIPHRQVTLLSGDGGVGKSLLGLQIGAASALAIETLGLQPRPGRVLYLGAEDEAEEFHRRLDDIAAAHSAEIADLTDLRILPLADQDALLSEPDPKGNMKATPLWGRVDRFVKSWEPGLVVLDTAADLFGGDEVKRSQVRHFVAMLRKMAIERDCAVLLLAHPSIAGMASGSGYSGSTAWNNSVRSRLYLTSGEGDVRILKTVKSNYGKIGDEMQLEWCEGAFVLHDPSKPGIADGLINGRADKLFMAVLSKLNRTGQRPSPNKSPSYAPRMIQKHPDAKGTKVRDLEMAMQRLLDTGVIKIVEEGPASRRRSRLIVSAEDFGGTEDG</sequence>
<proteinExistence type="predicted"/>
<dbReference type="OrthoDB" id="1496333at2"/>
<evidence type="ECO:0000313" key="3">
    <source>
        <dbReference type="Proteomes" id="UP000001953"/>
    </source>
</evidence>
<accession>Q1QLR8</accession>
<dbReference type="AlphaFoldDB" id="Q1QLR8"/>
<dbReference type="KEGG" id="nha:Nham_2031"/>
<dbReference type="Proteomes" id="UP000001953">
    <property type="component" value="Chromosome"/>
</dbReference>
<dbReference type="InterPro" id="IPR027417">
    <property type="entry name" value="P-loop_NTPase"/>
</dbReference>
<feature type="compositionally biased region" description="Polar residues" evidence="1">
    <location>
        <begin position="548"/>
        <end position="559"/>
    </location>
</feature>
<name>Q1QLR8_NITHX</name>
<feature type="region of interest" description="Disordered" evidence="1">
    <location>
        <begin position="548"/>
        <end position="574"/>
    </location>
</feature>